<reference evidence="1 2" key="1">
    <citation type="submission" date="2019-06" db="EMBL/GenBank/DDBJ databases">
        <title>WGS assembly of Gossypium darwinii.</title>
        <authorList>
            <person name="Chen Z.J."/>
            <person name="Sreedasyam A."/>
            <person name="Ando A."/>
            <person name="Song Q."/>
            <person name="De L."/>
            <person name="Hulse-Kemp A."/>
            <person name="Ding M."/>
            <person name="Ye W."/>
            <person name="Kirkbride R."/>
            <person name="Jenkins J."/>
            <person name="Plott C."/>
            <person name="Lovell J."/>
            <person name="Lin Y.-M."/>
            <person name="Vaughn R."/>
            <person name="Liu B."/>
            <person name="Li W."/>
            <person name="Simpson S."/>
            <person name="Scheffler B."/>
            <person name="Saski C."/>
            <person name="Grover C."/>
            <person name="Hu G."/>
            <person name="Conover J."/>
            <person name="Carlson J."/>
            <person name="Shu S."/>
            <person name="Boston L."/>
            <person name="Williams M."/>
            <person name="Peterson D."/>
            <person name="Mcgee K."/>
            <person name="Jones D."/>
            <person name="Wendel J."/>
            <person name="Stelly D."/>
            <person name="Grimwood J."/>
            <person name="Schmutz J."/>
        </authorList>
    </citation>
    <scope>NUCLEOTIDE SEQUENCE [LARGE SCALE GENOMIC DNA]</scope>
    <source>
        <strain evidence="1">1808015.09</strain>
    </source>
</reference>
<accession>A0A5D2AN64</accession>
<sequence length="87" mass="9840">SLSLKPILHQENFPKKISKAAKRRRGLKLRSRVMSTERTILSPFTKEYRVLVTLSGIRQFLEGHSLLTAPIPNLVSKRLGFLVASVL</sequence>
<proteinExistence type="predicted"/>
<feature type="non-terminal residue" evidence="1">
    <location>
        <position position="1"/>
    </location>
</feature>
<dbReference type="Proteomes" id="UP000323506">
    <property type="component" value="Chromosome D11"/>
</dbReference>
<organism evidence="1 2">
    <name type="scientific">Gossypium darwinii</name>
    <name type="common">Darwin's cotton</name>
    <name type="synonym">Gossypium barbadense var. darwinii</name>
    <dbReference type="NCBI Taxonomy" id="34276"/>
    <lineage>
        <taxon>Eukaryota</taxon>
        <taxon>Viridiplantae</taxon>
        <taxon>Streptophyta</taxon>
        <taxon>Embryophyta</taxon>
        <taxon>Tracheophyta</taxon>
        <taxon>Spermatophyta</taxon>
        <taxon>Magnoliopsida</taxon>
        <taxon>eudicotyledons</taxon>
        <taxon>Gunneridae</taxon>
        <taxon>Pentapetalae</taxon>
        <taxon>rosids</taxon>
        <taxon>malvids</taxon>
        <taxon>Malvales</taxon>
        <taxon>Malvaceae</taxon>
        <taxon>Malvoideae</taxon>
        <taxon>Gossypium</taxon>
    </lineage>
</organism>
<dbReference type="EMBL" id="CM017711">
    <property type="protein sequence ID" value="TYG46267.1"/>
    <property type="molecule type" value="Genomic_DNA"/>
</dbReference>
<keyword evidence="2" id="KW-1185">Reference proteome</keyword>
<evidence type="ECO:0000313" key="2">
    <source>
        <dbReference type="Proteomes" id="UP000323506"/>
    </source>
</evidence>
<name>A0A5D2AN64_GOSDA</name>
<protein>
    <submittedName>
        <fullName evidence="1">Uncharacterized protein</fullName>
    </submittedName>
</protein>
<evidence type="ECO:0000313" key="1">
    <source>
        <dbReference type="EMBL" id="TYG46267.1"/>
    </source>
</evidence>
<dbReference type="AlphaFoldDB" id="A0A5D2AN64"/>
<gene>
    <name evidence="1" type="ORF">ES288_D11G243200v1</name>
</gene>